<dbReference type="EMBL" id="BMGR01000001">
    <property type="protein sequence ID" value="GGF88518.1"/>
    <property type="molecule type" value="Genomic_DNA"/>
</dbReference>
<evidence type="ECO:0000313" key="3">
    <source>
        <dbReference type="Proteomes" id="UP000644756"/>
    </source>
</evidence>
<protein>
    <recommendedName>
        <fullName evidence="4">Phage tail tape measure protein</fullName>
    </recommendedName>
</protein>
<proteinExistence type="predicted"/>
<gene>
    <name evidence="2" type="ORF">GCM10010916_02340</name>
</gene>
<feature type="transmembrane region" description="Helical" evidence="1">
    <location>
        <begin position="253"/>
        <end position="271"/>
    </location>
</feature>
<keyword evidence="1" id="KW-0472">Membrane</keyword>
<organism evidence="2 3">
    <name type="scientific">Paenibacillus abyssi</name>
    <dbReference type="NCBI Taxonomy" id="1340531"/>
    <lineage>
        <taxon>Bacteria</taxon>
        <taxon>Bacillati</taxon>
        <taxon>Bacillota</taxon>
        <taxon>Bacilli</taxon>
        <taxon>Bacillales</taxon>
        <taxon>Paenibacillaceae</taxon>
        <taxon>Paenibacillus</taxon>
    </lineage>
</organism>
<dbReference type="AlphaFoldDB" id="A0A917CH36"/>
<feature type="transmembrane region" description="Helical" evidence="1">
    <location>
        <begin position="283"/>
        <end position="305"/>
    </location>
</feature>
<dbReference type="RefSeq" id="WP_188528207.1">
    <property type="nucleotide sequence ID" value="NZ_BMGR01000001.1"/>
</dbReference>
<keyword evidence="1" id="KW-1133">Transmembrane helix</keyword>
<keyword evidence="1" id="KW-0812">Transmembrane</keyword>
<evidence type="ECO:0008006" key="4">
    <source>
        <dbReference type="Google" id="ProtNLM"/>
    </source>
</evidence>
<evidence type="ECO:0000256" key="1">
    <source>
        <dbReference type="SAM" id="Phobius"/>
    </source>
</evidence>
<accession>A0A917CH36</accession>
<comment type="caution">
    <text evidence="2">The sequence shown here is derived from an EMBL/GenBank/DDBJ whole genome shotgun (WGS) entry which is preliminary data.</text>
</comment>
<name>A0A917CH36_9BACL</name>
<evidence type="ECO:0000313" key="2">
    <source>
        <dbReference type="EMBL" id="GGF88518.1"/>
    </source>
</evidence>
<sequence>MKLGEILVKIGVDASDVKAGFNEGERAADRFSRSVQRSMKDAASSMKDFGAKMMLFVTTPLALVGRSFTQFAMAAEESEATFKQVMGSMESDARRWSEQLGKAFNVNDIAMRKNMTTLYSMTKSMGLPEKSAYNLSKGITQLTYDLASFRDLDFETAFYKLRSGLTGETEPLKEVGILVSDNIITEAAYRNGIAKTGAKLTEQQKVLARYAAIMEQTKEAQGQWIREMDNAASKAKQARDQYNKMAAIVGTKLLPIVTKMLTIINRLLLWFQKLPDGIQTSILVLGAFAALLGPVIFGLGALLTVLPAVTAGFATFFGVFKGAKMLQIAGGAVGFLGRAVGFLGRALAFTPWGRAISIIVSGLGLLYGSSEKARTAVERLIDRLLRLFGVQKELPGAAAVESVSTGYDDFTSGITEGMGDVEDATDSAGKAAKKFLAAFDEVYDIPDQDGGAGSLLDDLAGAMNGAAPGIGSGVTTLGGTDLFGGTELQVPGIVFEPPTPPDAGAGAVATAWNATMNELIASMPLKYREVWSNLLVEAETGALTQAGVLTGLRAGFETEMGTLGTNVNTGWTTFWENMGLTTMTGRTAQELETAGMRGAVEGSLTGLATNAGVIWSTMWASLFNTSLLYKPLEQTNWDGLRAGITETANGLATDNKLTWSTMWAGMLTTDAAMALMLQTAWIAMRTNLSTETNGLASYVLTKWNTMWSNVLTKTIETVPTLVSSFLTLGLGVSLAIQTAEQTVSLAWQSMLSSMQNNLNAYRPYLEYGISLIVASLSGLGSAVDGAKSAWSSAWQGIYDAVNAKTAPVLSLIESVRSAYATLMATLGQPISIPKIEMPKIEMPAALTSFLEGAGGLFGNPGNLMAQWGDLIASEASKPENQAALGALGVLVPAGKAGQAAATGGKAALEMIKSWVDDLLAGGLKGIPGFANGGIIGSDSIIRAGEGNKREAIIPLENTGAMRPFAEAVAHEMGGMGGGGLGGDRRPIYVHTLIADDRGLKELERRMRIIRINEDGRGE</sequence>
<reference evidence="2" key="2">
    <citation type="submission" date="2020-09" db="EMBL/GenBank/DDBJ databases">
        <authorList>
            <person name="Sun Q."/>
            <person name="Zhou Y."/>
        </authorList>
    </citation>
    <scope>NUCLEOTIDE SEQUENCE</scope>
    <source>
        <strain evidence="2">CGMCC 1.12987</strain>
    </source>
</reference>
<reference evidence="2" key="1">
    <citation type="journal article" date="2014" name="Int. J. Syst. Evol. Microbiol.">
        <title>Complete genome sequence of Corynebacterium casei LMG S-19264T (=DSM 44701T), isolated from a smear-ripened cheese.</title>
        <authorList>
            <consortium name="US DOE Joint Genome Institute (JGI-PGF)"/>
            <person name="Walter F."/>
            <person name="Albersmeier A."/>
            <person name="Kalinowski J."/>
            <person name="Ruckert C."/>
        </authorList>
    </citation>
    <scope>NUCLEOTIDE SEQUENCE</scope>
    <source>
        <strain evidence="2">CGMCC 1.12987</strain>
    </source>
</reference>
<keyword evidence="3" id="KW-1185">Reference proteome</keyword>
<dbReference type="Proteomes" id="UP000644756">
    <property type="component" value="Unassembled WGS sequence"/>
</dbReference>